<dbReference type="Gene3D" id="1.10.287.3510">
    <property type="match status" value="1"/>
</dbReference>
<geneLocation type="mitochondrion" evidence="2"/>
<accession>A0A8K2ATZ3</accession>
<keyword evidence="2" id="KW-0496">Mitochondrion</keyword>
<evidence type="ECO:0000313" key="2">
    <source>
        <dbReference type="EMBL" id="UGK73330.1"/>
    </source>
</evidence>
<keyword evidence="1" id="KW-0472">Membrane</keyword>
<gene>
    <name evidence="2" type="primary">ND4L</name>
</gene>
<name>A0A8K2ATZ3_9HEMI</name>
<dbReference type="AlphaFoldDB" id="A0A8K2ATZ3"/>
<reference evidence="2" key="1">
    <citation type="submission" date="2018-01" db="EMBL/GenBank/DDBJ databases">
        <authorList>
            <person name="Dai R.H."/>
            <person name="Wang J.J."/>
        </authorList>
    </citation>
    <scope>NUCLEOTIDE SEQUENCE</scope>
</reference>
<keyword evidence="1" id="KW-0812">Transmembrane</keyword>
<protein>
    <submittedName>
        <fullName evidence="2">NADH dehydrogenase subunit 4L</fullName>
    </submittedName>
</protein>
<evidence type="ECO:0000256" key="1">
    <source>
        <dbReference type="SAM" id="Phobius"/>
    </source>
</evidence>
<feature type="transmembrane region" description="Helical" evidence="1">
    <location>
        <begin position="33"/>
        <end position="53"/>
    </location>
</feature>
<organism evidence="2">
    <name type="scientific">Signoretia aureola</name>
    <dbReference type="NCBI Taxonomy" id="2901393"/>
    <lineage>
        <taxon>Eukaryota</taxon>
        <taxon>Metazoa</taxon>
        <taxon>Ecdysozoa</taxon>
        <taxon>Arthropoda</taxon>
        <taxon>Hexapoda</taxon>
        <taxon>Insecta</taxon>
        <taxon>Pterygota</taxon>
        <taxon>Neoptera</taxon>
        <taxon>Paraneoptera</taxon>
        <taxon>Hemiptera</taxon>
        <taxon>Auchenorrhyncha</taxon>
        <taxon>Membracoidea</taxon>
        <taxon>Cicadellidae</taxon>
        <taxon>Signoretiinae</taxon>
        <taxon>Signoretia</taxon>
    </lineage>
</organism>
<keyword evidence="1" id="KW-1133">Transmembrane helix</keyword>
<proteinExistence type="predicted"/>
<feature type="transmembrane region" description="Helical" evidence="1">
    <location>
        <begin position="6"/>
        <end position="26"/>
    </location>
</feature>
<dbReference type="EMBL" id="MG813493">
    <property type="protein sequence ID" value="UGK73330.1"/>
    <property type="molecule type" value="Genomic_DNA"/>
</dbReference>
<sequence length="96" mass="11385">MKLLKLMNLMFFLYMYSSVLISMIIIRSHIFMCLIILEFIVISLLYLILIFCLLNDCSFYLFVFMMTFYVCEGVLGLSLLVCMIRTHGNDYLICMF</sequence>
<feature type="transmembrane region" description="Helical" evidence="1">
    <location>
        <begin position="59"/>
        <end position="82"/>
    </location>
</feature>